<evidence type="ECO:0000256" key="4">
    <source>
        <dbReference type="ARBA" id="ARBA00022723"/>
    </source>
</evidence>
<comment type="similarity">
    <text evidence="10 11">Belongs to the thiamine-phosphate synthase family.</text>
</comment>
<proteinExistence type="inferred from homology"/>
<name>A0ABS1SIV2_9MICO</name>
<comment type="catalytic activity">
    <reaction evidence="9 10 11">
        <text>2-[(2R,5Z)-2-carboxy-4-methylthiazol-5(2H)-ylidene]ethyl phosphate + 4-amino-2-methyl-5-(diphosphooxymethyl)pyrimidine + 2 H(+) = thiamine phosphate + CO2 + diphosphate</text>
        <dbReference type="Rhea" id="RHEA:47844"/>
        <dbReference type="ChEBI" id="CHEBI:15378"/>
        <dbReference type="ChEBI" id="CHEBI:16526"/>
        <dbReference type="ChEBI" id="CHEBI:33019"/>
        <dbReference type="ChEBI" id="CHEBI:37575"/>
        <dbReference type="ChEBI" id="CHEBI:57841"/>
        <dbReference type="ChEBI" id="CHEBI:62899"/>
        <dbReference type="EC" id="2.5.1.3"/>
    </reaction>
</comment>
<evidence type="ECO:0000256" key="7">
    <source>
        <dbReference type="ARBA" id="ARBA00047334"/>
    </source>
</evidence>
<dbReference type="InterPro" id="IPR036206">
    <property type="entry name" value="ThiamineP_synth_sf"/>
</dbReference>
<evidence type="ECO:0000259" key="13">
    <source>
        <dbReference type="Pfam" id="PF02581"/>
    </source>
</evidence>
<feature type="binding site" evidence="10">
    <location>
        <position position="67"/>
    </location>
    <ligand>
        <name>Mg(2+)</name>
        <dbReference type="ChEBI" id="CHEBI:18420"/>
    </ligand>
</feature>
<evidence type="ECO:0000256" key="3">
    <source>
        <dbReference type="ARBA" id="ARBA00022679"/>
    </source>
</evidence>
<evidence type="ECO:0000256" key="8">
    <source>
        <dbReference type="ARBA" id="ARBA00047851"/>
    </source>
</evidence>
<dbReference type="SUPFAM" id="SSF51391">
    <property type="entry name" value="Thiamin phosphate synthase"/>
    <property type="match status" value="1"/>
</dbReference>
<dbReference type="InterPro" id="IPR034291">
    <property type="entry name" value="TMP_synthase"/>
</dbReference>
<dbReference type="Gene3D" id="3.20.20.70">
    <property type="entry name" value="Aldolase class I"/>
    <property type="match status" value="1"/>
</dbReference>
<keyword evidence="3 10" id="KW-0808">Transferase</keyword>
<keyword evidence="15" id="KW-1185">Reference proteome</keyword>
<comment type="cofactor">
    <cofactor evidence="10">
        <name>Mg(2+)</name>
        <dbReference type="ChEBI" id="CHEBI:18420"/>
    </cofactor>
    <text evidence="10">Binds 1 Mg(2+) ion per subunit.</text>
</comment>
<evidence type="ECO:0000256" key="5">
    <source>
        <dbReference type="ARBA" id="ARBA00022842"/>
    </source>
</evidence>
<dbReference type="RefSeq" id="WP_202345755.1">
    <property type="nucleotide sequence ID" value="NZ_BAAAPI010000005.1"/>
</dbReference>
<evidence type="ECO:0000256" key="1">
    <source>
        <dbReference type="ARBA" id="ARBA00003814"/>
    </source>
</evidence>
<dbReference type="PANTHER" id="PTHR20857">
    <property type="entry name" value="THIAMINE-PHOSPHATE PYROPHOSPHORYLASE"/>
    <property type="match status" value="1"/>
</dbReference>
<feature type="binding site" evidence="10">
    <location>
        <position position="170"/>
    </location>
    <ligand>
        <name>2-[(2R,5Z)-2-carboxy-4-methylthiazol-5(2H)-ylidene]ethyl phosphate</name>
        <dbReference type="ChEBI" id="CHEBI:62899"/>
    </ligand>
</feature>
<dbReference type="HAMAP" id="MF_00097">
    <property type="entry name" value="TMP_synthase"/>
    <property type="match status" value="1"/>
</dbReference>
<comment type="function">
    <text evidence="1 10">Condenses 4-methyl-5-(beta-hydroxyethyl)thiazole monophosphate (THZ-P) and 2-methyl-4-amino-5-hydroxymethyl pyrimidine pyrophosphate (HMP-PP) to form thiamine monophosphate (TMP).</text>
</comment>
<feature type="binding site" evidence="10">
    <location>
        <position position="142"/>
    </location>
    <ligand>
        <name>4-amino-2-methyl-5-(diphosphooxymethyl)pyrimidine</name>
        <dbReference type="ChEBI" id="CHEBI:57841"/>
    </ligand>
</feature>
<dbReference type="GO" id="GO:0004789">
    <property type="term" value="F:thiamine-phosphate diphosphorylase activity"/>
    <property type="evidence" value="ECO:0007669"/>
    <property type="project" value="UniProtKB-EC"/>
</dbReference>
<gene>
    <name evidence="10 14" type="primary">thiE</name>
    <name evidence="14" type="ORF">D3230_14495</name>
</gene>
<feature type="binding site" evidence="10">
    <location>
        <begin position="139"/>
        <end position="141"/>
    </location>
    <ligand>
        <name>2-[(2R,5Z)-2-carboxy-4-methylthiazol-5(2H)-ylidene]ethyl phosphate</name>
        <dbReference type="ChEBI" id="CHEBI:62899"/>
    </ligand>
</feature>
<comment type="catalytic activity">
    <reaction evidence="8 10 11">
        <text>2-(2-carboxy-4-methylthiazol-5-yl)ethyl phosphate + 4-amino-2-methyl-5-(diphosphooxymethyl)pyrimidine + 2 H(+) = thiamine phosphate + CO2 + diphosphate</text>
        <dbReference type="Rhea" id="RHEA:47848"/>
        <dbReference type="ChEBI" id="CHEBI:15378"/>
        <dbReference type="ChEBI" id="CHEBI:16526"/>
        <dbReference type="ChEBI" id="CHEBI:33019"/>
        <dbReference type="ChEBI" id="CHEBI:37575"/>
        <dbReference type="ChEBI" id="CHEBI:57841"/>
        <dbReference type="ChEBI" id="CHEBI:62890"/>
        <dbReference type="EC" id="2.5.1.3"/>
    </reaction>
</comment>
<feature type="binding site" evidence="10">
    <location>
        <position position="110"/>
    </location>
    <ligand>
        <name>4-amino-2-methyl-5-(diphosphooxymethyl)pyrimidine</name>
        <dbReference type="ChEBI" id="CHEBI:57841"/>
    </ligand>
</feature>
<dbReference type="CDD" id="cd00564">
    <property type="entry name" value="TMP_TenI"/>
    <property type="match status" value="1"/>
</dbReference>
<keyword evidence="4 10" id="KW-0479">Metal-binding</keyword>
<protein>
    <recommendedName>
        <fullName evidence="10">Thiamine-phosphate synthase</fullName>
        <shortName evidence="10">TP synthase</shortName>
        <shortName evidence="10">TPS</shortName>
        <ecNumber evidence="10">2.5.1.3</ecNumber>
    </recommendedName>
    <alternativeName>
        <fullName evidence="10">Thiamine-phosphate pyrophosphorylase</fullName>
        <shortName evidence="10">TMP pyrophosphorylase</shortName>
        <shortName evidence="10">TMP-PPase</shortName>
    </alternativeName>
</protein>
<comment type="pathway">
    <text evidence="2 10 12">Cofactor biosynthesis; thiamine diphosphate biosynthesis; thiamine phosphate from 4-amino-2-methyl-5-diphosphomethylpyrimidine and 4-methyl-5-(2-phosphoethyl)-thiazole: step 1/1.</text>
</comment>
<dbReference type="EMBL" id="QYAC01000008">
    <property type="protein sequence ID" value="MBL3680488.1"/>
    <property type="molecule type" value="Genomic_DNA"/>
</dbReference>
<dbReference type="PANTHER" id="PTHR20857:SF15">
    <property type="entry name" value="THIAMINE-PHOSPHATE SYNTHASE"/>
    <property type="match status" value="1"/>
</dbReference>
<evidence type="ECO:0000313" key="15">
    <source>
        <dbReference type="Proteomes" id="UP001645859"/>
    </source>
</evidence>
<dbReference type="Pfam" id="PF02581">
    <property type="entry name" value="TMP-TENI"/>
    <property type="match status" value="1"/>
</dbReference>
<dbReference type="Proteomes" id="UP001645859">
    <property type="component" value="Unassembled WGS sequence"/>
</dbReference>
<sequence>MRPALTLVTDAALCGSRGLAATVRHAVQGGVTTVQLRDKHGTASAQLAELDRLATVIDGRADLLVNDRLDVALAARERGLPVAGVHLGQGDAGVRQARAELGPDAIVGLTANTAAHLAAVAALPAHTVDYLGVGVIRPTVTKPDHPTPLGVPGFRDFAAATALPCVAIGGIRRSDVGPLRAAGAAGIAVVSALCAAADPETAARQLRAAWQGVSR</sequence>
<feature type="binding site" evidence="10">
    <location>
        <position position="91"/>
    </location>
    <ligand>
        <name>Mg(2+)</name>
        <dbReference type="ChEBI" id="CHEBI:18420"/>
    </ligand>
</feature>
<organism evidence="14 15">
    <name type="scientific">Leucobacter chromiireducens subsp. solipictus</name>
    <dbReference type="NCBI Taxonomy" id="398235"/>
    <lineage>
        <taxon>Bacteria</taxon>
        <taxon>Bacillati</taxon>
        <taxon>Actinomycetota</taxon>
        <taxon>Actinomycetes</taxon>
        <taxon>Micrococcales</taxon>
        <taxon>Microbacteriaceae</taxon>
        <taxon>Leucobacter</taxon>
    </lineage>
</organism>
<dbReference type="EC" id="2.5.1.3" evidence="10"/>
<evidence type="ECO:0000256" key="10">
    <source>
        <dbReference type="HAMAP-Rule" id="MF_00097"/>
    </source>
</evidence>
<reference evidence="14 15" key="1">
    <citation type="submission" date="2018-09" db="EMBL/GenBank/DDBJ databases">
        <title>Comparative genomics of Leucobacter spp.</title>
        <authorList>
            <person name="Reis A.C."/>
            <person name="Kolvenbach B.A."/>
            <person name="Corvini P.F.X."/>
            <person name="Nunes O.C."/>
        </authorList>
    </citation>
    <scope>NUCLEOTIDE SEQUENCE [LARGE SCALE GENOMIC DNA]</scope>
    <source>
        <strain evidence="14 15">TAN 31504</strain>
    </source>
</reference>
<evidence type="ECO:0000256" key="2">
    <source>
        <dbReference type="ARBA" id="ARBA00005165"/>
    </source>
</evidence>
<dbReference type="InterPro" id="IPR013785">
    <property type="entry name" value="Aldolase_TIM"/>
</dbReference>
<evidence type="ECO:0000256" key="9">
    <source>
        <dbReference type="ARBA" id="ARBA00047883"/>
    </source>
</evidence>
<keyword evidence="6 10" id="KW-0784">Thiamine biosynthesis</keyword>
<evidence type="ECO:0000256" key="12">
    <source>
        <dbReference type="RuleBase" id="RU004253"/>
    </source>
</evidence>
<comment type="caution">
    <text evidence="14">The sequence shown here is derived from an EMBL/GenBank/DDBJ whole genome shotgun (WGS) entry which is preliminary data.</text>
</comment>
<feature type="domain" description="Thiamine phosphate synthase/TenI" evidence="13">
    <location>
        <begin position="5"/>
        <end position="193"/>
    </location>
</feature>
<keyword evidence="5 10" id="KW-0460">Magnesium</keyword>
<dbReference type="InterPro" id="IPR022998">
    <property type="entry name" value="ThiamineP_synth_TenI"/>
</dbReference>
<evidence type="ECO:0000313" key="14">
    <source>
        <dbReference type="EMBL" id="MBL3680488.1"/>
    </source>
</evidence>
<feature type="binding site" evidence="10">
    <location>
        <begin position="35"/>
        <end position="39"/>
    </location>
    <ligand>
        <name>4-amino-2-methyl-5-(diphosphooxymethyl)pyrimidine</name>
        <dbReference type="ChEBI" id="CHEBI:57841"/>
    </ligand>
</feature>
<accession>A0ABS1SIV2</accession>
<feature type="binding site" evidence="10">
    <location>
        <begin position="190"/>
        <end position="191"/>
    </location>
    <ligand>
        <name>2-[(2R,5Z)-2-carboxy-4-methylthiazol-5(2H)-ylidene]ethyl phosphate</name>
        <dbReference type="ChEBI" id="CHEBI:62899"/>
    </ligand>
</feature>
<dbReference type="NCBIfam" id="TIGR00693">
    <property type="entry name" value="thiE"/>
    <property type="match status" value="1"/>
</dbReference>
<evidence type="ECO:0000256" key="6">
    <source>
        <dbReference type="ARBA" id="ARBA00022977"/>
    </source>
</evidence>
<evidence type="ECO:0000256" key="11">
    <source>
        <dbReference type="RuleBase" id="RU003826"/>
    </source>
</evidence>
<comment type="catalytic activity">
    <reaction evidence="7 10 11">
        <text>4-methyl-5-(2-phosphooxyethyl)-thiazole + 4-amino-2-methyl-5-(diphosphooxymethyl)pyrimidine + H(+) = thiamine phosphate + diphosphate</text>
        <dbReference type="Rhea" id="RHEA:22328"/>
        <dbReference type="ChEBI" id="CHEBI:15378"/>
        <dbReference type="ChEBI" id="CHEBI:33019"/>
        <dbReference type="ChEBI" id="CHEBI:37575"/>
        <dbReference type="ChEBI" id="CHEBI:57841"/>
        <dbReference type="ChEBI" id="CHEBI:58296"/>
        <dbReference type="EC" id="2.5.1.3"/>
    </reaction>
</comment>
<feature type="binding site" evidence="10">
    <location>
        <position position="66"/>
    </location>
    <ligand>
        <name>4-amino-2-methyl-5-(diphosphooxymethyl)pyrimidine</name>
        <dbReference type="ChEBI" id="CHEBI:57841"/>
    </ligand>
</feature>